<dbReference type="PANTHER" id="PTHR22901">
    <property type="entry name" value="SIALATE O-ACETYLESTERASE"/>
    <property type="match status" value="1"/>
</dbReference>
<sequence length="1050" mass="106214">MVKSVDFALRDSAGTVIYGSVSGDAAGEFIQVGAGEDVSLNLRKANILKYEKLDGDLVVTLADGRTITLQGFFLAPEGQENTLLISADGQIQQVVLEDMGSGVLFASYGQPELSDDKWSLNDRLAFLEGDAILAPVAEDDTTGMAAFAPALLTGVGGGGLAAAGVAGATLLGGSGGSSGSARIEPMVDDPSSEAALSAQSATQEAVVSGTGEPGSTVTVTLGDQSQSVEIGSGGTWRVMFRGETLPSDGNHEALVVVTAPDGTEYTLDGPGFLIDMTPPEVAITEGASSTGDIENLLDYADGITVSGGGEPGAAITVEVMGQLQSTTVGADGSWTVTFGQDQLPGGTYEAAMTVTATDALGNATTLTDTLVVDTEAHPISFDTVAGDDVVNLVEQQGGVTITGQSTPGAQMVISLGGVDLPATVDASGQWSVTFTAAQIGTGERELDFTATTTDAAGNVSTQSHVVQLDTVGQVAFTGAPITADDVINAQESGLITLSGTAEPGTQSVVVSFAGQTYPATVAANGSWSVDVTGAALATGTYEARVTAVDAAGNTSWGMRSVTVDLETDVAVDDGQAGGDDLLTAAEAASGLTITGSAEAGATVQVSFEGVTRSVQADGSGNWSATFTAAEVPAGTYDATVNVLATDLAGNSAQASHVIHVDTEVQNLTHATPTPNAIVADGIVNAAESADGFVVTGTVEAGSTVTVQLGSGVTITATVNGTSWSATIPASALPGEETQQVLSVRATDANGNMALQQSVITFDPLVRDFAITSDVASDGIVNAEEAASGFAISGTVEPGATVQVVLANGVSRTLVAGADGQWSAQFSGADLPDAEGTMSYQVFATDLVGNVSRTDGSFDYDLIAPESPDIIGFSRVENGLVGLLLEHSEDPLDFSAVDADGVVSEVVLDGAPIERSAYTAYDFQSTVPNGSYLVVSDTDAAGNESATLLVVDNHAAVTVDLNRVGLSEFDFAEIDLAFAPEADLTITEAQIKALTGSNNTIAIEGNDNDHVTALGALDTGLTTTFDGHDMSIYTLGDATLLIDDEITNVTI</sequence>
<accession>A0ABX3MUP4</accession>
<organism evidence="4 5">
    <name type="scientific">Thioclava marina</name>
    <dbReference type="NCBI Taxonomy" id="1915077"/>
    <lineage>
        <taxon>Bacteria</taxon>
        <taxon>Pseudomonadati</taxon>
        <taxon>Pseudomonadota</taxon>
        <taxon>Alphaproteobacteria</taxon>
        <taxon>Rhodobacterales</taxon>
        <taxon>Paracoccaceae</taxon>
        <taxon>Thioclava</taxon>
    </lineage>
</organism>
<dbReference type="InterPro" id="IPR048051">
    <property type="entry name" value="BapA-like_prefix-like"/>
</dbReference>
<feature type="domain" description="Bacterial Ig" evidence="1">
    <location>
        <begin position="300"/>
        <end position="373"/>
    </location>
</feature>
<dbReference type="Pfam" id="PF19077">
    <property type="entry name" value="Big_13"/>
    <property type="match status" value="2"/>
</dbReference>
<dbReference type="Pfam" id="PF17936">
    <property type="entry name" value="Big_6"/>
    <property type="match status" value="1"/>
</dbReference>
<comment type="caution">
    <text evidence="4">The sequence shown here is derived from an EMBL/GenBank/DDBJ whole genome shotgun (WGS) entry which is preliminary data.</text>
</comment>
<keyword evidence="5" id="KW-1185">Reference proteome</keyword>
<evidence type="ECO:0008006" key="6">
    <source>
        <dbReference type="Google" id="ProtNLM"/>
    </source>
</evidence>
<evidence type="ECO:0000259" key="3">
    <source>
        <dbReference type="Pfam" id="PF22783"/>
    </source>
</evidence>
<dbReference type="Gene3D" id="2.60.40.10">
    <property type="entry name" value="Immunoglobulins"/>
    <property type="match status" value="7"/>
</dbReference>
<dbReference type="Pfam" id="PF22783">
    <property type="entry name" value="BapA_N"/>
    <property type="match status" value="1"/>
</dbReference>
<evidence type="ECO:0000313" key="5">
    <source>
        <dbReference type="Proteomes" id="UP000242224"/>
    </source>
</evidence>
<evidence type="ECO:0000259" key="1">
    <source>
        <dbReference type="Pfam" id="PF17936"/>
    </source>
</evidence>
<dbReference type="EMBL" id="MPZS01000001">
    <property type="protein sequence ID" value="OOY14014.1"/>
    <property type="molecule type" value="Genomic_DNA"/>
</dbReference>
<feature type="domain" description="Bacterial Ig-like" evidence="2">
    <location>
        <begin position="588"/>
        <end position="662"/>
    </location>
</feature>
<feature type="domain" description="Biofilm-associated protein BapA-like prefix-like" evidence="3">
    <location>
        <begin position="38"/>
        <end position="95"/>
    </location>
</feature>
<dbReference type="NCBIfam" id="NF033510">
    <property type="entry name" value="Ca_tandemer"/>
    <property type="match status" value="7"/>
</dbReference>
<feature type="domain" description="Bacterial Ig-like" evidence="2">
    <location>
        <begin position="496"/>
        <end position="564"/>
    </location>
</feature>
<dbReference type="PANTHER" id="PTHR22901:SF0">
    <property type="entry name" value="SIALATE O-ACETYLESTERASE"/>
    <property type="match status" value="1"/>
</dbReference>
<gene>
    <name evidence="4" type="ORF">BMG00_09775</name>
</gene>
<evidence type="ECO:0000259" key="2">
    <source>
        <dbReference type="Pfam" id="PF19077"/>
    </source>
</evidence>
<name>A0ABX3MUP4_9RHOB</name>
<dbReference type="InterPro" id="IPR044016">
    <property type="entry name" value="Big_13"/>
</dbReference>
<reference evidence="4 5" key="1">
    <citation type="submission" date="2016-11" db="EMBL/GenBank/DDBJ databases">
        <title>A multilocus sequence analysis scheme for characterization of bacteria in the genus Thioclava.</title>
        <authorList>
            <person name="Liu Y."/>
            <person name="Shao Z."/>
        </authorList>
    </citation>
    <scope>NUCLEOTIDE SEQUENCE [LARGE SCALE GENOMIC DNA]</scope>
    <source>
        <strain evidence="4 5">11.10-0-13</strain>
    </source>
</reference>
<dbReference type="InterPro" id="IPR039329">
    <property type="entry name" value="SIAE"/>
</dbReference>
<dbReference type="RefSeq" id="WP_078574155.1">
    <property type="nucleotide sequence ID" value="NZ_MPZS01000001.1"/>
</dbReference>
<dbReference type="InterPro" id="IPR013783">
    <property type="entry name" value="Ig-like_fold"/>
</dbReference>
<dbReference type="InterPro" id="IPR041498">
    <property type="entry name" value="Big_6"/>
</dbReference>
<dbReference type="Proteomes" id="UP000242224">
    <property type="component" value="Unassembled WGS sequence"/>
</dbReference>
<evidence type="ECO:0000313" key="4">
    <source>
        <dbReference type="EMBL" id="OOY14014.1"/>
    </source>
</evidence>
<protein>
    <recommendedName>
        <fullName evidence="6">RTX toxin</fullName>
    </recommendedName>
</protein>
<proteinExistence type="predicted"/>